<protein>
    <submittedName>
        <fullName evidence="2">Uncharacterized protein</fullName>
    </submittedName>
</protein>
<organism evidence="1 2">
    <name type="scientific">Castor canadensis</name>
    <name type="common">American beaver</name>
    <dbReference type="NCBI Taxonomy" id="51338"/>
    <lineage>
        <taxon>Eukaryota</taxon>
        <taxon>Metazoa</taxon>
        <taxon>Chordata</taxon>
        <taxon>Craniata</taxon>
        <taxon>Vertebrata</taxon>
        <taxon>Euteleostomi</taxon>
        <taxon>Mammalia</taxon>
        <taxon>Eutheria</taxon>
        <taxon>Euarchontoglires</taxon>
        <taxon>Glires</taxon>
        <taxon>Rodentia</taxon>
        <taxon>Castorimorpha</taxon>
        <taxon>Castoridae</taxon>
        <taxon>Castor</taxon>
    </lineage>
</organism>
<gene>
    <name evidence="2" type="primary">LOC141419429</name>
</gene>
<keyword evidence="1" id="KW-1185">Reference proteome</keyword>
<evidence type="ECO:0000313" key="2">
    <source>
        <dbReference type="RefSeq" id="XP_073918325.1"/>
    </source>
</evidence>
<reference evidence="2" key="1">
    <citation type="submission" date="2025-08" db="UniProtKB">
        <authorList>
            <consortium name="RefSeq"/>
        </authorList>
    </citation>
    <scope>IDENTIFICATION</scope>
</reference>
<evidence type="ECO:0000313" key="1">
    <source>
        <dbReference type="Proteomes" id="UP001732720"/>
    </source>
</evidence>
<accession>A0AC58LME1</accession>
<dbReference type="RefSeq" id="XP_073918325.1">
    <property type="nucleotide sequence ID" value="XM_074062224.1"/>
</dbReference>
<proteinExistence type="predicted"/>
<sequence>MGCSSGFSRLEKDGGGKLGAQFPLRGRRQGGGSGQELATRTSVRGGQQVKSNYRENTAFYSEDHQKSASSGGSHWLGTLDLSASTSRVLELQACTTTTPGSSLSLRSQGSQNRQDICSQETCLSPHPPLSVRRQISSCLETIRSLAFHKWIPVPATETNVLICMQDKNNRFGKVPKKSNSSDEVDRKQGYKTKNLLREIGWQKESHIRQLCGFQILSLVPCQSYGKLTNPDVVKHVVTIQ</sequence>
<name>A0AC58LME1_CASCN</name>
<dbReference type="Proteomes" id="UP001732720">
    <property type="component" value="Chromosome X"/>
</dbReference>